<dbReference type="Proteomes" id="UP000664859">
    <property type="component" value="Unassembled WGS sequence"/>
</dbReference>
<evidence type="ECO:0000256" key="1">
    <source>
        <dbReference type="SAM" id="MobiDB-lite"/>
    </source>
</evidence>
<sequence>MMRLNGTGDPSGGCGEGFSFAQKPAEASGPFDNLPKNFQLDQLAIRKVTGTSADLRKLNMRELEKQLVDLGMDRESVAHLKRWDRVQMISHMANMAVTHNTQDAASVSRFTRKPRKSTAGEKKQYRHNIQEIWERQAHALS</sequence>
<dbReference type="GO" id="GO:0005669">
    <property type="term" value="C:transcription factor TFIID complex"/>
    <property type="evidence" value="ECO:0007669"/>
    <property type="project" value="InterPro"/>
</dbReference>
<reference evidence="2" key="1">
    <citation type="submission" date="2021-02" db="EMBL/GenBank/DDBJ databases">
        <title>First Annotated Genome of the Yellow-green Alga Tribonema minus.</title>
        <authorList>
            <person name="Mahan K.M."/>
        </authorList>
    </citation>
    <scope>NUCLEOTIDE SEQUENCE</scope>
    <source>
        <strain evidence="2">UTEX B ZZ1240</strain>
    </source>
</reference>
<dbReference type="PANTHER" id="PTHR13900:SF0">
    <property type="entry name" value="TRANSCRIPTION INITIATION FACTOR TFIID SUBUNIT 1"/>
    <property type="match status" value="1"/>
</dbReference>
<dbReference type="GO" id="GO:0004402">
    <property type="term" value="F:histone acetyltransferase activity"/>
    <property type="evidence" value="ECO:0007669"/>
    <property type="project" value="InterPro"/>
</dbReference>
<organism evidence="2 3">
    <name type="scientific">Tribonema minus</name>
    <dbReference type="NCBI Taxonomy" id="303371"/>
    <lineage>
        <taxon>Eukaryota</taxon>
        <taxon>Sar</taxon>
        <taxon>Stramenopiles</taxon>
        <taxon>Ochrophyta</taxon>
        <taxon>PX clade</taxon>
        <taxon>Xanthophyceae</taxon>
        <taxon>Tribonematales</taxon>
        <taxon>Tribonemataceae</taxon>
        <taxon>Tribonema</taxon>
    </lineage>
</organism>
<feature type="non-terminal residue" evidence="2">
    <location>
        <position position="1"/>
    </location>
</feature>
<accession>A0A835ZI20</accession>
<feature type="compositionally biased region" description="Polar residues" evidence="1">
    <location>
        <begin position="100"/>
        <end position="109"/>
    </location>
</feature>
<dbReference type="AlphaFoldDB" id="A0A835ZI20"/>
<dbReference type="InterPro" id="IPR040240">
    <property type="entry name" value="TAF1"/>
</dbReference>
<evidence type="ECO:0000313" key="2">
    <source>
        <dbReference type="EMBL" id="KAG5192554.1"/>
    </source>
</evidence>
<dbReference type="OrthoDB" id="68039at2759"/>
<feature type="region of interest" description="Disordered" evidence="1">
    <location>
        <begin position="1"/>
        <end position="32"/>
    </location>
</feature>
<dbReference type="GO" id="GO:0051123">
    <property type="term" value="P:RNA polymerase II preinitiation complex assembly"/>
    <property type="evidence" value="ECO:0007669"/>
    <property type="project" value="TreeGrafter"/>
</dbReference>
<comment type="caution">
    <text evidence="2">The sequence shown here is derived from an EMBL/GenBank/DDBJ whole genome shotgun (WGS) entry which is preliminary data.</text>
</comment>
<keyword evidence="3" id="KW-1185">Reference proteome</keyword>
<evidence type="ECO:0000313" key="3">
    <source>
        <dbReference type="Proteomes" id="UP000664859"/>
    </source>
</evidence>
<dbReference type="GO" id="GO:0017025">
    <property type="term" value="F:TBP-class protein binding"/>
    <property type="evidence" value="ECO:0007669"/>
    <property type="project" value="InterPro"/>
</dbReference>
<name>A0A835ZI20_9STRA</name>
<feature type="region of interest" description="Disordered" evidence="1">
    <location>
        <begin position="100"/>
        <end position="124"/>
    </location>
</feature>
<proteinExistence type="predicted"/>
<dbReference type="PANTHER" id="PTHR13900">
    <property type="entry name" value="TRANSCRIPTION INITIATION FACTOR TFIID"/>
    <property type="match status" value="1"/>
</dbReference>
<dbReference type="GO" id="GO:0016251">
    <property type="term" value="F:RNA polymerase II general transcription initiation factor activity"/>
    <property type="evidence" value="ECO:0007669"/>
    <property type="project" value="InterPro"/>
</dbReference>
<gene>
    <name evidence="2" type="ORF">JKP88DRAFT_190980</name>
</gene>
<dbReference type="EMBL" id="JAFCMP010000004">
    <property type="protein sequence ID" value="KAG5192554.1"/>
    <property type="molecule type" value="Genomic_DNA"/>
</dbReference>
<protein>
    <submittedName>
        <fullName evidence="2">Uncharacterized protein</fullName>
    </submittedName>
</protein>